<dbReference type="EMBL" id="FQUE01000001">
    <property type="protein sequence ID" value="SHE38229.1"/>
    <property type="molecule type" value="Genomic_DNA"/>
</dbReference>
<dbReference type="AlphaFoldDB" id="A0A1M4T1C3"/>
<dbReference type="RefSeq" id="WP_072855355.1">
    <property type="nucleotide sequence ID" value="NZ_FQUE01000001.1"/>
</dbReference>
<dbReference type="SUPFAM" id="SSF53474">
    <property type="entry name" value="alpha/beta-Hydrolases"/>
    <property type="match status" value="1"/>
</dbReference>
<organism evidence="1 2">
    <name type="scientific">Loktanella atrilutea</name>
    <dbReference type="NCBI Taxonomy" id="366533"/>
    <lineage>
        <taxon>Bacteria</taxon>
        <taxon>Pseudomonadati</taxon>
        <taxon>Pseudomonadota</taxon>
        <taxon>Alphaproteobacteria</taxon>
        <taxon>Rhodobacterales</taxon>
        <taxon>Roseobacteraceae</taxon>
        <taxon>Loktanella</taxon>
    </lineage>
</organism>
<evidence type="ECO:0000313" key="1">
    <source>
        <dbReference type="EMBL" id="SHE38229.1"/>
    </source>
</evidence>
<evidence type="ECO:0000313" key="2">
    <source>
        <dbReference type="Proteomes" id="UP000183987"/>
    </source>
</evidence>
<keyword evidence="2" id="KW-1185">Reference proteome</keyword>
<dbReference type="Proteomes" id="UP000183987">
    <property type="component" value="Unassembled WGS sequence"/>
</dbReference>
<name>A0A1M4T1C3_LOKAT</name>
<accession>A0A1M4T1C3</accession>
<gene>
    <name evidence="1" type="ORF">SAMN05444339_101216</name>
</gene>
<evidence type="ECO:0008006" key="3">
    <source>
        <dbReference type="Google" id="ProtNLM"/>
    </source>
</evidence>
<proteinExistence type="predicted"/>
<reference evidence="2" key="1">
    <citation type="submission" date="2016-11" db="EMBL/GenBank/DDBJ databases">
        <authorList>
            <person name="Varghese N."/>
            <person name="Submissions S."/>
        </authorList>
    </citation>
    <scope>NUCLEOTIDE SEQUENCE [LARGE SCALE GENOMIC DNA]</scope>
    <source>
        <strain evidence="2">DSM 29326</strain>
    </source>
</reference>
<protein>
    <recommendedName>
        <fullName evidence="3">Alpha/beta hydrolase family protein</fullName>
    </recommendedName>
</protein>
<dbReference type="STRING" id="366533.SAMN05444339_101216"/>
<dbReference type="Gene3D" id="3.40.50.1820">
    <property type="entry name" value="alpha/beta hydrolase"/>
    <property type="match status" value="1"/>
</dbReference>
<dbReference type="InterPro" id="IPR029058">
    <property type="entry name" value="AB_hydrolase_fold"/>
</dbReference>
<dbReference type="OrthoDB" id="7247356at2"/>
<sequence length="275" mass="29446">MSVPVRVFDGDHLRADLVRRGGRVLCVTFDYRRLDRAGFGAMTPSGRIAAAGQDQLMIATRNNDWFVNPDTTALEAVCRSLRHDYAAARALGFSMGGFGAFRMAESLSLGHVVAVSPQVSIAPGVVPFETRYRREALGFDADLGAMAGRHDPRLQGVILCDSLNLPDLTHARMLQVLFPAVRLIRLPGGGHPCTRVLRAAGRSGLIQRLAFGEAWAAGALQRAHRLARGGQPDYWRALSRATAARRPDLATAARQRAAILAAAATGGVDGDPDSA</sequence>